<dbReference type="RefSeq" id="WP_130058667.1">
    <property type="nucleotide sequence ID" value="NZ_JADNPJ010000002.1"/>
</dbReference>
<feature type="domain" description="HTH cro/C1-type" evidence="2">
    <location>
        <begin position="4"/>
        <end position="43"/>
    </location>
</feature>
<protein>
    <submittedName>
        <fullName evidence="3">Helix-turn-helix domain-containing protein</fullName>
    </submittedName>
</protein>
<dbReference type="Gene3D" id="1.10.260.40">
    <property type="entry name" value="lambda repressor-like DNA-binding domains"/>
    <property type="match status" value="1"/>
</dbReference>
<dbReference type="Pfam" id="PF01381">
    <property type="entry name" value="HTH_3"/>
    <property type="match status" value="1"/>
</dbReference>
<dbReference type="SUPFAM" id="SSF47413">
    <property type="entry name" value="lambda repressor-like DNA-binding domains"/>
    <property type="match status" value="1"/>
</dbReference>
<evidence type="ECO:0000313" key="3">
    <source>
        <dbReference type="EMBL" id="KAA3769481.1"/>
    </source>
</evidence>
<dbReference type="AlphaFoldDB" id="A0A7J4XN93"/>
<evidence type="ECO:0000256" key="1">
    <source>
        <dbReference type="SAM" id="Coils"/>
    </source>
</evidence>
<dbReference type="Proteomes" id="UP000422221">
    <property type="component" value="Unassembled WGS sequence"/>
</dbReference>
<dbReference type="InterPro" id="IPR001387">
    <property type="entry name" value="Cro/C1-type_HTH"/>
</dbReference>
<evidence type="ECO:0000259" key="2">
    <source>
        <dbReference type="PROSITE" id="PS50943"/>
    </source>
</evidence>
<dbReference type="EMBL" id="VWMK01000002">
    <property type="protein sequence ID" value="KAA3769481.1"/>
    <property type="molecule type" value="Genomic_DNA"/>
</dbReference>
<sequence>MFDLKRFRKDKNLTQKDMADILSCGQAFISHVEKGIKDLPQDKRNILEERFGNICSYDMGNITSISKEQKQPKKVEEVRTDAKDLLFAGADAFSRQIIQMMNEKLIAPYSMIEEKDKEIERLNREIGKLEAQLEQREKMDAQEGGNAICAVAK</sequence>
<accession>A0A7J4XN93</accession>
<gene>
    <name evidence="3" type="ORF">F3F73_03425</name>
</gene>
<evidence type="ECO:0000313" key="4">
    <source>
        <dbReference type="Proteomes" id="UP000422221"/>
    </source>
</evidence>
<organism evidence="3 4">
    <name type="scientific">Bacteroides salyersiae</name>
    <dbReference type="NCBI Taxonomy" id="291644"/>
    <lineage>
        <taxon>Bacteria</taxon>
        <taxon>Pseudomonadati</taxon>
        <taxon>Bacteroidota</taxon>
        <taxon>Bacteroidia</taxon>
        <taxon>Bacteroidales</taxon>
        <taxon>Bacteroidaceae</taxon>
        <taxon>Bacteroides</taxon>
    </lineage>
</organism>
<feature type="coiled-coil region" evidence="1">
    <location>
        <begin position="112"/>
        <end position="139"/>
    </location>
</feature>
<keyword evidence="1" id="KW-0175">Coiled coil</keyword>
<proteinExistence type="predicted"/>
<name>A0A7J4XN93_9BACE</name>
<dbReference type="CDD" id="cd00093">
    <property type="entry name" value="HTH_XRE"/>
    <property type="match status" value="1"/>
</dbReference>
<reference evidence="3 4" key="1">
    <citation type="journal article" date="2019" name="Nat. Med.">
        <title>A library of human gut bacterial isolates paired with longitudinal multiomics data enables mechanistic microbiome research.</title>
        <authorList>
            <person name="Poyet M."/>
            <person name="Groussin M."/>
            <person name="Gibbons S.M."/>
            <person name="Avila-Pacheco J."/>
            <person name="Jiang X."/>
            <person name="Kearney S.M."/>
            <person name="Perrotta A.R."/>
            <person name="Berdy B."/>
            <person name="Zhao S."/>
            <person name="Lieberman T.D."/>
            <person name="Swanson P.K."/>
            <person name="Smith M."/>
            <person name="Roesemann S."/>
            <person name="Alexander J.E."/>
            <person name="Rich S.A."/>
            <person name="Livny J."/>
            <person name="Vlamakis H."/>
            <person name="Clish C."/>
            <person name="Bullock K."/>
            <person name="Deik A."/>
            <person name="Scott J."/>
            <person name="Pierce K.A."/>
            <person name="Xavier R.J."/>
            <person name="Alm E.J."/>
        </authorList>
    </citation>
    <scope>NUCLEOTIDE SEQUENCE [LARGE SCALE GENOMIC DNA]</scope>
    <source>
        <strain evidence="3 4">BIOML-A10</strain>
    </source>
</reference>
<dbReference type="InterPro" id="IPR010982">
    <property type="entry name" value="Lambda_DNA-bd_dom_sf"/>
</dbReference>
<comment type="caution">
    <text evidence="3">The sequence shown here is derived from an EMBL/GenBank/DDBJ whole genome shotgun (WGS) entry which is preliminary data.</text>
</comment>
<dbReference type="GO" id="GO:0003677">
    <property type="term" value="F:DNA binding"/>
    <property type="evidence" value="ECO:0007669"/>
    <property type="project" value="InterPro"/>
</dbReference>
<dbReference type="PROSITE" id="PS50943">
    <property type="entry name" value="HTH_CROC1"/>
    <property type="match status" value="1"/>
</dbReference>